<dbReference type="InterPro" id="IPR005804">
    <property type="entry name" value="FA_desaturase_dom"/>
</dbReference>
<dbReference type="PANTHER" id="PTHR19353:SF19">
    <property type="entry name" value="DELTA(5) FATTY ACID DESATURASE C-RELATED"/>
    <property type="match status" value="1"/>
</dbReference>
<keyword evidence="3" id="KW-0560">Oxidoreductase</keyword>
<dbReference type="InterPro" id="IPR012171">
    <property type="entry name" value="Fatty_acid_desaturase"/>
</dbReference>
<feature type="transmembrane region" description="Helical" evidence="1">
    <location>
        <begin position="204"/>
        <end position="231"/>
    </location>
</feature>
<keyword evidence="4" id="KW-1185">Reference proteome</keyword>
<dbReference type="EC" id="1.14.19.-" evidence="3"/>
<gene>
    <name evidence="3" type="ORF">QRD43_05050</name>
</gene>
<keyword evidence="1" id="KW-1133">Transmembrane helix</keyword>
<reference evidence="3 4" key="1">
    <citation type="submission" date="2023-06" db="EMBL/GenBank/DDBJ databases">
        <title>Pelomonas sp. APW6 16S ribosomal RNA gene genome sequencing and assembly.</title>
        <authorList>
            <person name="Woo H."/>
        </authorList>
    </citation>
    <scope>NUCLEOTIDE SEQUENCE [LARGE SCALE GENOMIC DNA]</scope>
    <source>
        <strain evidence="3 4">APW6</strain>
    </source>
</reference>
<dbReference type="RefSeq" id="WP_285981378.1">
    <property type="nucleotide sequence ID" value="NZ_JASVDS010000001.1"/>
</dbReference>
<comment type="caution">
    <text evidence="3">The sequence shown here is derived from an EMBL/GenBank/DDBJ whole genome shotgun (WGS) entry which is preliminary data.</text>
</comment>
<dbReference type="Proteomes" id="UP001238603">
    <property type="component" value="Unassembled WGS sequence"/>
</dbReference>
<proteinExistence type="predicted"/>
<evidence type="ECO:0000256" key="1">
    <source>
        <dbReference type="SAM" id="Phobius"/>
    </source>
</evidence>
<keyword evidence="1" id="KW-0472">Membrane</keyword>
<dbReference type="PANTHER" id="PTHR19353">
    <property type="entry name" value="FATTY ACID DESATURASE 2"/>
    <property type="match status" value="1"/>
</dbReference>
<dbReference type="CDD" id="cd03506">
    <property type="entry name" value="Delta6-FADS-like"/>
    <property type="match status" value="1"/>
</dbReference>
<sequence length="350" mass="39233">MTPVPPSPSSSGATSARPASPDLAVLRAQLEAAGCFERKPGRAILELTLNLLGSALAFYAAREVAQAWALWAAAPLFVLGSFLFYRNGWLMHDAAHGGSCAGIQANRRFAALTAGVLGEFPSGWRYGHNRHHARTNVRGEDLDQRERWDPTRRYHSRLTAWLGLFLFTRYNGVYLPATLIFMALRDGYYCFRHHRERFAAELVAVLMGLGGQLAFFVLLAGPWGGLLLFLLHTHVGMLYLNSAFAGNHYDLETFTPEEAKTLDVVSLQSRTTRNYAGGWWTHFVFGGLEKQLEHHLFPHLPRHHLHRAAPYVRAFVTAHGLPYHEAPFWHCYLRVLDFHVDPRPAAAPSA</sequence>
<evidence type="ECO:0000313" key="4">
    <source>
        <dbReference type="Proteomes" id="UP001238603"/>
    </source>
</evidence>
<feature type="transmembrane region" description="Helical" evidence="1">
    <location>
        <begin position="67"/>
        <end position="85"/>
    </location>
</feature>
<protein>
    <submittedName>
        <fullName evidence="3">Acyl-CoA desaturase</fullName>
        <ecNumber evidence="3">1.14.19.-</ecNumber>
    </submittedName>
</protein>
<dbReference type="Pfam" id="PF00487">
    <property type="entry name" value="FA_desaturase"/>
    <property type="match status" value="1"/>
</dbReference>
<accession>A0ABT7LFN0</accession>
<name>A0ABT7LFN0_9BURK</name>
<organism evidence="3 4">
    <name type="scientific">Roseateles subflavus</name>
    <dbReference type="NCBI Taxonomy" id="3053353"/>
    <lineage>
        <taxon>Bacteria</taxon>
        <taxon>Pseudomonadati</taxon>
        <taxon>Pseudomonadota</taxon>
        <taxon>Betaproteobacteria</taxon>
        <taxon>Burkholderiales</taxon>
        <taxon>Sphaerotilaceae</taxon>
        <taxon>Roseateles</taxon>
    </lineage>
</organism>
<feature type="transmembrane region" description="Helical" evidence="1">
    <location>
        <begin position="161"/>
        <end position="184"/>
    </location>
</feature>
<dbReference type="GO" id="GO:0016491">
    <property type="term" value="F:oxidoreductase activity"/>
    <property type="evidence" value="ECO:0007669"/>
    <property type="project" value="UniProtKB-KW"/>
</dbReference>
<dbReference type="EMBL" id="JASVDS010000001">
    <property type="protein sequence ID" value="MDL5031269.1"/>
    <property type="molecule type" value="Genomic_DNA"/>
</dbReference>
<evidence type="ECO:0000259" key="2">
    <source>
        <dbReference type="Pfam" id="PF00487"/>
    </source>
</evidence>
<feature type="domain" description="Fatty acid desaturase" evidence="2">
    <location>
        <begin position="68"/>
        <end position="325"/>
    </location>
</feature>
<evidence type="ECO:0000313" key="3">
    <source>
        <dbReference type="EMBL" id="MDL5031269.1"/>
    </source>
</evidence>
<keyword evidence="1" id="KW-0812">Transmembrane</keyword>